<feature type="compositionally biased region" description="Polar residues" evidence="16">
    <location>
        <begin position="1"/>
        <end position="17"/>
    </location>
</feature>
<evidence type="ECO:0000259" key="17">
    <source>
        <dbReference type="PROSITE" id="PS51918"/>
    </source>
</evidence>
<evidence type="ECO:0000256" key="16">
    <source>
        <dbReference type="SAM" id="MobiDB-lite"/>
    </source>
</evidence>
<keyword evidence="7 15" id="KW-0949">S-adenosyl-L-methionine</keyword>
<comment type="catalytic activity">
    <reaction evidence="14 15">
        <text>coproporphyrinogen III + 2 S-adenosyl-L-methionine = protoporphyrinogen IX + 2 5'-deoxyadenosine + 2 L-methionine + 2 CO2</text>
        <dbReference type="Rhea" id="RHEA:15425"/>
        <dbReference type="ChEBI" id="CHEBI:16526"/>
        <dbReference type="ChEBI" id="CHEBI:17319"/>
        <dbReference type="ChEBI" id="CHEBI:57307"/>
        <dbReference type="ChEBI" id="CHEBI:57309"/>
        <dbReference type="ChEBI" id="CHEBI:57844"/>
        <dbReference type="ChEBI" id="CHEBI:59789"/>
        <dbReference type="EC" id="1.3.98.3"/>
    </reaction>
</comment>
<dbReference type="Proteomes" id="UP001058098">
    <property type="component" value="Chromosome"/>
</dbReference>
<dbReference type="InterPro" id="IPR023404">
    <property type="entry name" value="rSAM_horseshoe"/>
</dbReference>
<keyword evidence="5 15" id="KW-0004">4Fe-4S</keyword>
<dbReference type="InterPro" id="IPR006638">
    <property type="entry name" value="Elp3/MiaA/NifB-like_rSAM"/>
</dbReference>
<dbReference type="SFLD" id="SFLDG01082">
    <property type="entry name" value="B12-binding_domain_containing"/>
    <property type="match status" value="1"/>
</dbReference>
<keyword evidence="11 15" id="KW-0411">Iron-sulfur</keyword>
<evidence type="ECO:0000256" key="1">
    <source>
        <dbReference type="ARBA" id="ARBA00004496"/>
    </source>
</evidence>
<evidence type="ECO:0000256" key="12">
    <source>
        <dbReference type="ARBA" id="ARBA00023244"/>
    </source>
</evidence>
<keyword evidence="8 15" id="KW-0479">Metal-binding</keyword>
<evidence type="ECO:0000256" key="7">
    <source>
        <dbReference type="ARBA" id="ARBA00022691"/>
    </source>
</evidence>
<keyword evidence="12 15" id="KW-0627">Porphyrin biosynthesis</keyword>
<comment type="function">
    <text evidence="13">Involved in the heme biosynthesis. Catalyzes the anaerobic oxidative decarboxylation of propionate groups of rings A and B of coproporphyrinogen III to yield the vinyl groups in protoporphyrinogen IX.</text>
</comment>
<dbReference type="InterPro" id="IPR058240">
    <property type="entry name" value="rSAM_sf"/>
</dbReference>
<dbReference type="EC" id="1.3.98.3" evidence="15"/>
<dbReference type="SMART" id="SM00729">
    <property type="entry name" value="Elp3"/>
    <property type="match status" value="1"/>
</dbReference>
<comment type="pathway">
    <text evidence="2 15">Porphyrin-containing compound metabolism; protoporphyrin-IX biosynthesis; protoporphyrinogen-IX from coproporphyrinogen-III (AdoMet route): step 1/1.</text>
</comment>
<evidence type="ECO:0000313" key="19">
    <source>
        <dbReference type="Proteomes" id="UP001058098"/>
    </source>
</evidence>
<evidence type="ECO:0000256" key="4">
    <source>
        <dbReference type="ARBA" id="ARBA00011245"/>
    </source>
</evidence>
<protein>
    <recommendedName>
        <fullName evidence="15">Coproporphyrinogen-III oxidase</fullName>
        <ecNumber evidence="15">1.3.98.3</ecNumber>
    </recommendedName>
</protein>
<dbReference type="Gene3D" id="3.80.30.20">
    <property type="entry name" value="tm_1862 like domain"/>
    <property type="match status" value="1"/>
</dbReference>
<dbReference type="NCBIfam" id="TIGR00538">
    <property type="entry name" value="hemN"/>
    <property type="match status" value="1"/>
</dbReference>
<evidence type="ECO:0000256" key="15">
    <source>
        <dbReference type="PIRNR" id="PIRNR000167"/>
    </source>
</evidence>
<dbReference type="CDD" id="cd01335">
    <property type="entry name" value="Radical_SAM"/>
    <property type="match status" value="1"/>
</dbReference>
<dbReference type="SFLD" id="SFLDS00029">
    <property type="entry name" value="Radical_SAM"/>
    <property type="match status" value="1"/>
</dbReference>
<evidence type="ECO:0000256" key="13">
    <source>
        <dbReference type="ARBA" id="ARBA00024295"/>
    </source>
</evidence>
<keyword evidence="10 15" id="KW-0408">Iron</keyword>
<evidence type="ECO:0000256" key="6">
    <source>
        <dbReference type="ARBA" id="ARBA00022490"/>
    </source>
</evidence>
<dbReference type="PIRSF" id="PIRSF000167">
    <property type="entry name" value="HemN"/>
    <property type="match status" value="1"/>
</dbReference>
<evidence type="ECO:0000256" key="11">
    <source>
        <dbReference type="ARBA" id="ARBA00023014"/>
    </source>
</evidence>
<name>A0ABY5R392_9HYPH</name>
<evidence type="ECO:0000256" key="5">
    <source>
        <dbReference type="ARBA" id="ARBA00022485"/>
    </source>
</evidence>
<dbReference type="InterPro" id="IPR004558">
    <property type="entry name" value="Coprogen_oxidase_HemN"/>
</dbReference>
<dbReference type="EMBL" id="CP062229">
    <property type="protein sequence ID" value="UVC17956.1"/>
    <property type="molecule type" value="Genomic_DNA"/>
</dbReference>
<dbReference type="PANTHER" id="PTHR13932:SF6">
    <property type="entry name" value="OXYGEN-INDEPENDENT COPROPORPHYRINOGEN III OXIDASE"/>
    <property type="match status" value="1"/>
</dbReference>
<evidence type="ECO:0000256" key="14">
    <source>
        <dbReference type="ARBA" id="ARBA00048321"/>
    </source>
</evidence>
<sequence>MQPTAANDTRTTSTASLGETVPRYTSYPTAPHFHPGVDAITVRGWMKALEADDEISLYLHIPYCDRLCWFCACHTKQTRHYAPVATFLRSLHKEIETVGNLVSGKGRVRAVHFGGGSPTMLKPEDILALGKAVKDRFDFLDNASLSVEIDPNDMDEGRLDAFAAIGMTRASLGVQDFDPKVQKAINREQSFVLTRSVVNAVRARGVNSVNLDLLYGLPHQTLESVAATVAQALTLEPDRMALFGYAHVPWFKKHQTMIDEAWLPQSAERLAQSQLAARLIVDAGYEVLGLDHFARPDDALAVAARAGNIRRNFQGYTEDNCETLIGLGPSAISRFRQGYAQNIVATGEYEKAANSGQLATTRGVEFSVDDLARGWIIERLMCHFAFSAIELVERFGDVGQKLLAAASRLAINGADRLLLLDGENFVVPQESRPLVRVVAAKFDRYFQTGRADIPWPSKPDGRADRWL</sequence>
<organism evidence="18 19">
    <name type="scientific">Mesorhizobium onobrychidis</name>
    <dbReference type="NCBI Taxonomy" id="2775404"/>
    <lineage>
        <taxon>Bacteria</taxon>
        <taxon>Pseudomonadati</taxon>
        <taxon>Pseudomonadota</taxon>
        <taxon>Alphaproteobacteria</taxon>
        <taxon>Hyphomicrobiales</taxon>
        <taxon>Phyllobacteriaceae</taxon>
        <taxon>Mesorhizobium</taxon>
    </lineage>
</organism>
<dbReference type="Pfam" id="PF04055">
    <property type="entry name" value="Radical_SAM"/>
    <property type="match status" value="1"/>
</dbReference>
<evidence type="ECO:0000256" key="9">
    <source>
        <dbReference type="ARBA" id="ARBA00023002"/>
    </source>
</evidence>
<dbReference type="GO" id="GO:0051989">
    <property type="term" value="F:coproporphyrinogen dehydrogenase activity"/>
    <property type="evidence" value="ECO:0007669"/>
    <property type="project" value="UniProtKB-EC"/>
</dbReference>
<evidence type="ECO:0000256" key="2">
    <source>
        <dbReference type="ARBA" id="ARBA00004785"/>
    </source>
</evidence>
<comment type="subunit">
    <text evidence="4">Monomer.</text>
</comment>
<comment type="similarity">
    <text evidence="3 15">Belongs to the anaerobic coproporphyrinogen-III oxidase family.</text>
</comment>
<keyword evidence="6 15" id="KW-0963">Cytoplasm</keyword>
<evidence type="ECO:0000256" key="10">
    <source>
        <dbReference type="ARBA" id="ARBA00023004"/>
    </source>
</evidence>
<dbReference type="PANTHER" id="PTHR13932">
    <property type="entry name" value="COPROPORPHYRINIGEN III OXIDASE"/>
    <property type="match status" value="1"/>
</dbReference>
<reference evidence="18" key="1">
    <citation type="submission" date="2020-09" db="EMBL/GenBank/DDBJ databases">
        <title>Rhizobia associated with sainfoin plants.</title>
        <authorList>
            <person name="Asharfi S."/>
            <person name="Kuzmanovic N."/>
            <person name="Bunk B."/>
            <person name="Sproeer C."/>
            <person name="Becker M."/>
            <person name="Thuenen T."/>
        </authorList>
    </citation>
    <scope>NUCLEOTIDE SEQUENCE</scope>
    <source>
        <strain evidence="18">OM4</strain>
    </source>
</reference>
<dbReference type="SFLD" id="SFLDG01065">
    <property type="entry name" value="anaerobic_coproporphyrinogen-I"/>
    <property type="match status" value="1"/>
</dbReference>
<evidence type="ECO:0000256" key="3">
    <source>
        <dbReference type="ARBA" id="ARBA00005493"/>
    </source>
</evidence>
<dbReference type="PROSITE" id="PS51918">
    <property type="entry name" value="RADICAL_SAM"/>
    <property type="match status" value="1"/>
</dbReference>
<comment type="cofactor">
    <cofactor evidence="15">
        <name>[4Fe-4S] cluster</name>
        <dbReference type="ChEBI" id="CHEBI:49883"/>
    </cofactor>
    <text evidence="15">Binds 1 [4Fe-4S] cluster. The cluster is coordinated with 3 cysteines and an exchangeable S-adenosyl-L-methionine.</text>
</comment>
<dbReference type="InterPro" id="IPR007197">
    <property type="entry name" value="rSAM"/>
</dbReference>
<evidence type="ECO:0000256" key="8">
    <source>
        <dbReference type="ARBA" id="ARBA00022723"/>
    </source>
</evidence>
<accession>A0ABY5R392</accession>
<evidence type="ECO:0000313" key="18">
    <source>
        <dbReference type="EMBL" id="UVC17956.1"/>
    </source>
</evidence>
<feature type="region of interest" description="Disordered" evidence="16">
    <location>
        <begin position="1"/>
        <end position="21"/>
    </location>
</feature>
<comment type="subcellular location">
    <subcellularLocation>
        <location evidence="1 15">Cytoplasm</location>
    </subcellularLocation>
</comment>
<dbReference type="SUPFAM" id="SSF102114">
    <property type="entry name" value="Radical SAM enzymes"/>
    <property type="match status" value="1"/>
</dbReference>
<dbReference type="InterPro" id="IPR034505">
    <property type="entry name" value="Coproporphyrinogen-III_oxidase"/>
</dbReference>
<keyword evidence="19" id="KW-1185">Reference proteome</keyword>
<keyword evidence="9 15" id="KW-0560">Oxidoreductase</keyword>
<dbReference type="Gene3D" id="1.10.10.920">
    <property type="match status" value="1"/>
</dbReference>
<feature type="domain" description="Radical SAM core" evidence="17">
    <location>
        <begin position="49"/>
        <end position="291"/>
    </location>
</feature>
<proteinExistence type="inferred from homology"/>
<gene>
    <name evidence="18" type="primary">hemN</name>
    <name evidence="18" type="ORF">IHQ72_13205</name>
</gene>